<dbReference type="EMBL" id="PDOD01000003">
    <property type="protein sequence ID" value="PYZ92504.1"/>
    <property type="molecule type" value="Genomic_DNA"/>
</dbReference>
<dbReference type="GO" id="GO:0050136">
    <property type="term" value="F:NADH dehydrogenase (quinone) (non-electrogenic) activity"/>
    <property type="evidence" value="ECO:0007669"/>
    <property type="project" value="UniProtKB-UniRule"/>
</dbReference>
<evidence type="ECO:0000256" key="7">
    <source>
        <dbReference type="HAMAP-Rule" id="MF_01394"/>
    </source>
</evidence>
<evidence type="ECO:0000256" key="5">
    <source>
        <dbReference type="ARBA" id="ARBA00022989"/>
    </source>
</evidence>
<dbReference type="Pfam" id="PF00507">
    <property type="entry name" value="Oxidored_q4"/>
    <property type="match status" value="1"/>
</dbReference>
<dbReference type="Proteomes" id="UP000248214">
    <property type="component" value="Unassembled WGS sequence"/>
</dbReference>
<comment type="function">
    <text evidence="7">NDH-1 shuttles electrons from NADH, via FMN and iron-sulfur (Fe-S) centers, to quinones in the respiratory chain. The immediate electron acceptor for the enzyme in this species is believed to be a menaquinone. Couples the redox reaction to proton translocation (for every two electrons transferred, four hydrogen ions are translocated across the cytoplasmic membrane), and thus conserves the redox energy in a proton gradient.</text>
</comment>
<evidence type="ECO:0000313" key="10">
    <source>
        <dbReference type="Proteomes" id="UP000248214"/>
    </source>
</evidence>
<evidence type="ECO:0000256" key="8">
    <source>
        <dbReference type="RuleBase" id="RU003639"/>
    </source>
</evidence>
<keyword evidence="9" id="KW-0560">Oxidoreductase</keyword>
<keyword evidence="7" id="KW-1278">Translocase</keyword>
<dbReference type="HAMAP" id="MF_01394">
    <property type="entry name" value="NDH1_NuoA"/>
    <property type="match status" value="1"/>
</dbReference>
<dbReference type="GO" id="GO:0048038">
    <property type="term" value="F:quinone binding"/>
    <property type="evidence" value="ECO:0007669"/>
    <property type="project" value="UniProtKB-KW"/>
</dbReference>
<dbReference type="GO" id="GO:0030964">
    <property type="term" value="C:NADH dehydrogenase complex"/>
    <property type="evidence" value="ECO:0007669"/>
    <property type="project" value="TreeGrafter"/>
</dbReference>
<keyword evidence="7" id="KW-1003">Cell membrane</keyword>
<gene>
    <name evidence="7" type="primary">nuoA</name>
    <name evidence="9" type="ORF">CR194_12590</name>
</gene>
<feature type="transmembrane region" description="Helical" evidence="7">
    <location>
        <begin position="63"/>
        <end position="87"/>
    </location>
</feature>
<name>A0A323TEH5_9BACI</name>
<dbReference type="GO" id="GO:0005886">
    <property type="term" value="C:plasma membrane"/>
    <property type="evidence" value="ECO:0007669"/>
    <property type="project" value="UniProtKB-SubCell"/>
</dbReference>
<dbReference type="NCBIfam" id="NF005839">
    <property type="entry name" value="PRK07756.1"/>
    <property type="match status" value="1"/>
</dbReference>
<comment type="catalytic activity">
    <reaction evidence="7 8">
        <text>a quinone + NADH + 5 H(+)(in) = a quinol + NAD(+) + 4 H(+)(out)</text>
        <dbReference type="Rhea" id="RHEA:57888"/>
        <dbReference type="ChEBI" id="CHEBI:15378"/>
        <dbReference type="ChEBI" id="CHEBI:24646"/>
        <dbReference type="ChEBI" id="CHEBI:57540"/>
        <dbReference type="ChEBI" id="CHEBI:57945"/>
        <dbReference type="ChEBI" id="CHEBI:132124"/>
    </reaction>
</comment>
<dbReference type="Gene3D" id="1.20.58.1610">
    <property type="entry name" value="NADH:ubiquinone/plastoquinone oxidoreductase, chain 3"/>
    <property type="match status" value="1"/>
</dbReference>
<comment type="caution">
    <text evidence="9">The sequence shown here is derived from an EMBL/GenBank/DDBJ whole genome shotgun (WGS) entry which is preliminary data.</text>
</comment>
<dbReference type="EC" id="7.1.1.-" evidence="7"/>
<dbReference type="InterPro" id="IPR038430">
    <property type="entry name" value="NDAH_ubi_oxred_su3_sf"/>
</dbReference>
<keyword evidence="9" id="KW-0830">Ubiquinone</keyword>
<accession>A0A323TEH5</accession>
<comment type="subunit">
    <text evidence="7">NDH-1 is composed of 14 different subunits. Subunits NuoA, H, J, K, L, M, N constitute the membrane sector of the complex.</text>
</comment>
<dbReference type="RefSeq" id="WP_110610055.1">
    <property type="nucleotide sequence ID" value="NZ_PDOD01000003.1"/>
</dbReference>
<evidence type="ECO:0000256" key="6">
    <source>
        <dbReference type="ARBA" id="ARBA00023136"/>
    </source>
</evidence>
<feature type="transmembrane region" description="Helical" evidence="7">
    <location>
        <begin position="93"/>
        <end position="115"/>
    </location>
</feature>
<dbReference type="InterPro" id="IPR000440">
    <property type="entry name" value="NADH_UbQ/plastoQ_OxRdtase_su3"/>
</dbReference>
<dbReference type="AlphaFoldDB" id="A0A323TEH5"/>
<organism evidence="9 10">
    <name type="scientific">Salipaludibacillus keqinensis</name>
    <dbReference type="NCBI Taxonomy" id="2045207"/>
    <lineage>
        <taxon>Bacteria</taxon>
        <taxon>Bacillati</taxon>
        <taxon>Bacillota</taxon>
        <taxon>Bacilli</taxon>
        <taxon>Bacillales</taxon>
        <taxon>Bacillaceae</taxon>
    </lineage>
</organism>
<feature type="transmembrane region" description="Helical" evidence="7">
    <location>
        <begin position="12"/>
        <end position="34"/>
    </location>
</feature>
<keyword evidence="6 7" id="KW-0472">Membrane</keyword>
<dbReference type="InterPro" id="IPR023043">
    <property type="entry name" value="NAD(P)H_OxRDtase_bac/plastid"/>
</dbReference>
<keyword evidence="7 8" id="KW-0520">NAD</keyword>
<evidence type="ECO:0000256" key="1">
    <source>
        <dbReference type="ARBA" id="ARBA00004141"/>
    </source>
</evidence>
<keyword evidence="10" id="KW-1185">Reference proteome</keyword>
<dbReference type="PANTHER" id="PTHR11058:SF9">
    <property type="entry name" value="NADH-UBIQUINONE OXIDOREDUCTASE CHAIN 3"/>
    <property type="match status" value="1"/>
</dbReference>
<protein>
    <recommendedName>
        <fullName evidence="7">NADH-quinone oxidoreductase subunit A</fullName>
        <ecNumber evidence="7">7.1.1.-</ecNumber>
    </recommendedName>
    <alternativeName>
        <fullName evidence="7">NADH dehydrogenase I subunit A</fullName>
    </alternativeName>
    <alternativeName>
        <fullName evidence="7">NDH-1 subunit A</fullName>
    </alternativeName>
    <alternativeName>
        <fullName evidence="7">NUO1</fullName>
    </alternativeName>
</protein>
<dbReference type="OrthoDB" id="9791970at2"/>
<dbReference type="PANTHER" id="PTHR11058">
    <property type="entry name" value="NADH-UBIQUINONE OXIDOREDUCTASE CHAIN 3"/>
    <property type="match status" value="1"/>
</dbReference>
<reference evidence="9 10" key="1">
    <citation type="submission" date="2017-10" db="EMBL/GenBank/DDBJ databases">
        <title>Bacillus sp. nov., a halophilic bacterium isolated from a Keqin Lake.</title>
        <authorList>
            <person name="Wang H."/>
        </authorList>
    </citation>
    <scope>NUCLEOTIDE SEQUENCE [LARGE SCALE GENOMIC DNA]</scope>
    <source>
        <strain evidence="9 10">KQ-12</strain>
    </source>
</reference>
<keyword evidence="4 7" id="KW-0812">Transmembrane</keyword>
<comment type="subcellular location">
    <subcellularLocation>
        <location evidence="7 8">Cell membrane</location>
        <topology evidence="7 8">Multi-pass membrane protein</topology>
    </subcellularLocation>
    <subcellularLocation>
        <location evidence="1">Membrane</location>
        <topology evidence="1">Multi-pass membrane protein</topology>
    </subcellularLocation>
</comment>
<evidence type="ECO:0000256" key="4">
    <source>
        <dbReference type="ARBA" id="ARBA00022692"/>
    </source>
</evidence>
<evidence type="ECO:0000256" key="2">
    <source>
        <dbReference type="ARBA" id="ARBA00008472"/>
    </source>
</evidence>
<evidence type="ECO:0000313" key="9">
    <source>
        <dbReference type="EMBL" id="PYZ92504.1"/>
    </source>
</evidence>
<keyword evidence="3 7" id="KW-0813">Transport</keyword>
<sequence>MSLGVYYDNYILVLIFMLLGVALPVVALTFGRLLRPNNPYAEKITTYESGITPEGDAQVRYHVAYYIVALEFIIFDVETVFLIPWAVTLDQLGWVGLNMMLIFIGILALGLAYSWKKRVLEWN</sequence>
<dbReference type="GO" id="GO:0008137">
    <property type="term" value="F:NADH dehydrogenase (ubiquinone) activity"/>
    <property type="evidence" value="ECO:0007669"/>
    <property type="project" value="InterPro"/>
</dbReference>
<comment type="similarity">
    <text evidence="2 7 8">Belongs to the complex I subunit 3 family.</text>
</comment>
<keyword evidence="7 8" id="KW-0874">Quinone</keyword>
<keyword evidence="5 7" id="KW-1133">Transmembrane helix</keyword>
<evidence type="ECO:0000256" key="3">
    <source>
        <dbReference type="ARBA" id="ARBA00022448"/>
    </source>
</evidence>
<proteinExistence type="inferred from homology"/>